<keyword evidence="2" id="KW-0812">Transmembrane</keyword>
<feature type="transmembrane region" description="Helical" evidence="2">
    <location>
        <begin position="77"/>
        <end position="93"/>
    </location>
</feature>
<feature type="compositionally biased region" description="Low complexity" evidence="1">
    <location>
        <begin position="1"/>
        <end position="11"/>
    </location>
</feature>
<keyword evidence="2" id="KW-0472">Membrane</keyword>
<proteinExistence type="predicted"/>
<feature type="domain" description="DUF58" evidence="3">
    <location>
        <begin position="230"/>
        <end position="369"/>
    </location>
</feature>
<comment type="caution">
    <text evidence="4">The sequence shown here is derived from an EMBL/GenBank/DDBJ whole genome shotgun (WGS) entry which is preliminary data.</text>
</comment>
<feature type="compositionally biased region" description="Basic residues" evidence="1">
    <location>
        <begin position="13"/>
        <end position="26"/>
    </location>
</feature>
<name>A0A6I4MGT9_9ACTN</name>
<evidence type="ECO:0000256" key="1">
    <source>
        <dbReference type="SAM" id="MobiDB-lite"/>
    </source>
</evidence>
<gene>
    <name evidence="4" type="ORF">F8568_021685</name>
</gene>
<organism evidence="4 5">
    <name type="scientific">Actinomadura physcomitrii</name>
    <dbReference type="NCBI Taxonomy" id="2650748"/>
    <lineage>
        <taxon>Bacteria</taxon>
        <taxon>Bacillati</taxon>
        <taxon>Actinomycetota</taxon>
        <taxon>Actinomycetes</taxon>
        <taxon>Streptosporangiales</taxon>
        <taxon>Thermomonosporaceae</taxon>
        <taxon>Actinomadura</taxon>
    </lineage>
</organism>
<evidence type="ECO:0000313" key="4">
    <source>
        <dbReference type="EMBL" id="MWA02941.1"/>
    </source>
</evidence>
<evidence type="ECO:0000313" key="5">
    <source>
        <dbReference type="Proteomes" id="UP000462055"/>
    </source>
</evidence>
<keyword evidence="2" id="KW-1133">Transmembrane helix</keyword>
<dbReference type="EMBL" id="WBMS02000016">
    <property type="protein sequence ID" value="MWA02941.1"/>
    <property type="molecule type" value="Genomic_DNA"/>
</dbReference>
<protein>
    <submittedName>
        <fullName evidence="4">DUF58 domain-containing protein</fullName>
    </submittedName>
</protein>
<accession>A0A6I4MGT9</accession>
<keyword evidence="5" id="KW-1185">Reference proteome</keyword>
<dbReference type="AlphaFoldDB" id="A0A6I4MGT9"/>
<dbReference type="PANTHER" id="PTHR34351">
    <property type="entry name" value="SLR1927 PROTEIN-RELATED"/>
    <property type="match status" value="1"/>
</dbReference>
<sequence>MGPPTGAAVGPGRRGRGRRAAGRRAGRGPGSGPAREPALAVAGGSPRPTARGWGLLAAGTVLCGLGLGLGYPALAALGAPAFPAVAAGLLLAGRSRPVRVRRRCSAVRTRAGEPVRITVDLDEPPRAEAFDRVRGPGGEAVVPLGTAGTRTRYEVAADRRGVLEIGPLSIVRTDPLGSARTSCPADDVPVRVLVHPRHHPLAAVPAGGTGGRDASTAATRASEGAFAGLRDHAPGDDVRQVHWRTSARRGRLVVREHADTLRAGLTVLVDDRHGPAELDPLAEVAASIVAHHPAIPVDLRLAGGARSPATAGRTAHLDLLAEATARPDADFAAACGRLRTGPGRAVVLLPATASRDAATALAALAGRTALSLVGVIGTAGGAEPPHERGARRGVRLLEAPDAAAFAERWNRAPWWAR</sequence>
<dbReference type="Proteomes" id="UP000462055">
    <property type="component" value="Unassembled WGS sequence"/>
</dbReference>
<reference evidence="4" key="1">
    <citation type="submission" date="2019-12" db="EMBL/GenBank/DDBJ databases">
        <title>Actinomadura physcomitrii sp. nov., a novel actinomycete isolated from moss [Physcomitrium sphaericum (Ludw) Fuernr].</title>
        <authorList>
            <person name="Zhuang X."/>
        </authorList>
    </citation>
    <scope>NUCLEOTIDE SEQUENCE [LARGE SCALE GENOMIC DNA]</scope>
    <source>
        <strain evidence="4">LD22</strain>
    </source>
</reference>
<dbReference type="PANTHER" id="PTHR34351:SF1">
    <property type="entry name" value="SLR1927 PROTEIN"/>
    <property type="match status" value="1"/>
</dbReference>
<evidence type="ECO:0000256" key="2">
    <source>
        <dbReference type="SAM" id="Phobius"/>
    </source>
</evidence>
<dbReference type="InterPro" id="IPR002881">
    <property type="entry name" value="DUF58"/>
</dbReference>
<feature type="region of interest" description="Disordered" evidence="1">
    <location>
        <begin position="1"/>
        <end position="45"/>
    </location>
</feature>
<evidence type="ECO:0000259" key="3">
    <source>
        <dbReference type="Pfam" id="PF01882"/>
    </source>
</evidence>
<dbReference type="Pfam" id="PF01882">
    <property type="entry name" value="DUF58"/>
    <property type="match status" value="1"/>
</dbReference>